<dbReference type="PANTHER" id="PTHR11706">
    <property type="entry name" value="SOLUTE CARRIER PROTEIN FAMILY 11 MEMBER"/>
    <property type="match status" value="1"/>
</dbReference>
<dbReference type="NCBIfam" id="TIGR01197">
    <property type="entry name" value="nramp"/>
    <property type="match status" value="1"/>
</dbReference>
<name>A0A2G4SIW7_RHIZD</name>
<keyword evidence="5 6" id="KW-0472">Membrane</keyword>
<keyword evidence="2" id="KW-0813">Transport</keyword>
<proteinExistence type="predicted"/>
<dbReference type="InterPro" id="IPR001046">
    <property type="entry name" value="NRAMP_fam"/>
</dbReference>
<reference evidence="7 8" key="1">
    <citation type="journal article" date="2016" name="Proc. Natl. Acad. Sci. U.S.A.">
        <title>Lipid metabolic changes in an early divergent fungus govern the establishment of a mutualistic symbiosis with endobacteria.</title>
        <authorList>
            <person name="Lastovetsky O.A."/>
            <person name="Gaspar M.L."/>
            <person name="Mondo S.J."/>
            <person name="LaButti K.M."/>
            <person name="Sandor L."/>
            <person name="Grigoriev I.V."/>
            <person name="Henry S.A."/>
            <person name="Pawlowska T.E."/>
        </authorList>
    </citation>
    <scope>NUCLEOTIDE SEQUENCE [LARGE SCALE GENOMIC DNA]</scope>
    <source>
        <strain evidence="7 8">ATCC 52813</strain>
    </source>
</reference>
<feature type="transmembrane region" description="Helical" evidence="6">
    <location>
        <begin position="482"/>
        <end position="500"/>
    </location>
</feature>
<evidence type="ECO:0000256" key="2">
    <source>
        <dbReference type="ARBA" id="ARBA00022448"/>
    </source>
</evidence>
<gene>
    <name evidence="7" type="ORF">RHIMIDRAFT_247620</name>
</gene>
<dbReference type="STRING" id="1340429.A0A2G4SIW7"/>
<dbReference type="PANTHER" id="PTHR11706:SF33">
    <property type="entry name" value="NATURAL RESISTANCE-ASSOCIATED MACROPHAGE PROTEIN 2"/>
    <property type="match status" value="1"/>
</dbReference>
<evidence type="ECO:0000256" key="4">
    <source>
        <dbReference type="ARBA" id="ARBA00022989"/>
    </source>
</evidence>
<dbReference type="NCBIfam" id="NF037982">
    <property type="entry name" value="Nramp_1"/>
    <property type="match status" value="1"/>
</dbReference>
<accession>A0A2G4SIW7</accession>
<dbReference type="Pfam" id="PF01566">
    <property type="entry name" value="Nramp"/>
    <property type="match status" value="1"/>
</dbReference>
<dbReference type="AlphaFoldDB" id="A0A2G4SIW7"/>
<dbReference type="GeneID" id="35441416"/>
<dbReference type="PRINTS" id="PR00447">
    <property type="entry name" value="NATRESASSCMP"/>
</dbReference>
<feature type="transmembrane region" description="Helical" evidence="6">
    <location>
        <begin position="95"/>
        <end position="118"/>
    </location>
</feature>
<dbReference type="GO" id="GO:0005384">
    <property type="term" value="F:manganese ion transmembrane transporter activity"/>
    <property type="evidence" value="ECO:0007669"/>
    <property type="project" value="TreeGrafter"/>
</dbReference>
<evidence type="ECO:0000313" key="8">
    <source>
        <dbReference type="Proteomes" id="UP000242254"/>
    </source>
</evidence>
<evidence type="ECO:0000256" key="3">
    <source>
        <dbReference type="ARBA" id="ARBA00022692"/>
    </source>
</evidence>
<feature type="transmembrane region" description="Helical" evidence="6">
    <location>
        <begin position="169"/>
        <end position="188"/>
    </location>
</feature>
<comment type="subcellular location">
    <subcellularLocation>
        <location evidence="1">Membrane</location>
        <topology evidence="1">Multi-pass membrane protein</topology>
    </subcellularLocation>
</comment>
<evidence type="ECO:0000256" key="5">
    <source>
        <dbReference type="ARBA" id="ARBA00023136"/>
    </source>
</evidence>
<feature type="transmembrane region" description="Helical" evidence="6">
    <location>
        <begin position="358"/>
        <end position="378"/>
    </location>
</feature>
<evidence type="ECO:0000256" key="1">
    <source>
        <dbReference type="ARBA" id="ARBA00004141"/>
    </source>
</evidence>
<sequence>MKHRGEPSENSSLIQPSLESSSYNTLTDDRQGYNWNVEIDVKGQVNTGPEEERFTFSFQKLLKYTGPGWLMSIAYLDPGNLESDLQAGAIAGYKLLWLLLWSHMAGLMIQILSARLGVVTQKHLAQLIRKNYTRPASVMIWIFTQLAIIGSDIQEIIGTAIALKIIFRLKLWIGVMITATDTFFFMWLQQYGVRKMETFFMSLIGLMIACFWIEMFASHPNMELLLKGILVPEIPEDAKVQAVGMVGCVIMPHNMFLHRYNRKISTKKGETHTNVRCSALVMSRHLGQNPSDNKKKEANFYFAIESTLALITSYLINLAIVVVFAQVFYNPGQVITQLPGLYDASEVLSSTLGKYAKYFWALGLLAAGQCSTMTGTLAGQYVVEGFLGAIFKKQWHRVAVTRAVALVPSMIVAIYAVDRFDTMGEFLNVLQRQVKTFIAYLVLNSCCLYSLCLPAAIIPILKLTASSKIMSPNFKNSLIMNLIAWSISFIVIGFNVYLFLNYLDDLSWPTYAVVFGLIYFAFVVYLIYMPLEIPVDDKETEVVGNGGLA</sequence>
<evidence type="ECO:0000313" key="7">
    <source>
        <dbReference type="EMBL" id="PHZ08699.1"/>
    </source>
</evidence>
<dbReference type="Proteomes" id="UP000242254">
    <property type="component" value="Unassembled WGS sequence"/>
</dbReference>
<evidence type="ECO:0000256" key="6">
    <source>
        <dbReference type="SAM" id="Phobius"/>
    </source>
</evidence>
<organism evidence="7 8">
    <name type="scientific">Rhizopus microsporus ATCC 52813</name>
    <dbReference type="NCBI Taxonomy" id="1340429"/>
    <lineage>
        <taxon>Eukaryota</taxon>
        <taxon>Fungi</taxon>
        <taxon>Fungi incertae sedis</taxon>
        <taxon>Mucoromycota</taxon>
        <taxon>Mucoromycotina</taxon>
        <taxon>Mucoromycetes</taxon>
        <taxon>Mucorales</taxon>
        <taxon>Mucorineae</taxon>
        <taxon>Rhizopodaceae</taxon>
        <taxon>Rhizopus</taxon>
    </lineage>
</organism>
<feature type="transmembrane region" description="Helical" evidence="6">
    <location>
        <begin position="437"/>
        <end position="461"/>
    </location>
</feature>
<dbReference type="GO" id="GO:0034755">
    <property type="term" value="P:iron ion transmembrane transport"/>
    <property type="evidence" value="ECO:0007669"/>
    <property type="project" value="TreeGrafter"/>
</dbReference>
<feature type="transmembrane region" description="Helical" evidence="6">
    <location>
        <begin position="138"/>
        <end position="163"/>
    </location>
</feature>
<dbReference type="GO" id="GO:0015086">
    <property type="term" value="F:cadmium ion transmembrane transporter activity"/>
    <property type="evidence" value="ECO:0007669"/>
    <property type="project" value="TreeGrafter"/>
</dbReference>
<dbReference type="RefSeq" id="XP_023462407.1">
    <property type="nucleotide sequence ID" value="XM_023610426.1"/>
</dbReference>
<feature type="transmembrane region" description="Helical" evidence="6">
    <location>
        <begin position="506"/>
        <end position="528"/>
    </location>
</feature>
<keyword evidence="4 6" id="KW-1133">Transmembrane helix</keyword>
<keyword evidence="8" id="KW-1185">Reference proteome</keyword>
<dbReference type="EMBL" id="KZ303863">
    <property type="protein sequence ID" value="PHZ08699.1"/>
    <property type="molecule type" value="Genomic_DNA"/>
</dbReference>
<protein>
    <submittedName>
        <fullName evidence="7">Nramp-domain-containing protein</fullName>
    </submittedName>
</protein>
<feature type="transmembrane region" description="Helical" evidence="6">
    <location>
        <begin position="200"/>
        <end position="218"/>
    </location>
</feature>
<dbReference type="GO" id="GO:0005886">
    <property type="term" value="C:plasma membrane"/>
    <property type="evidence" value="ECO:0007669"/>
    <property type="project" value="TreeGrafter"/>
</dbReference>
<feature type="transmembrane region" description="Helical" evidence="6">
    <location>
        <begin position="300"/>
        <end position="329"/>
    </location>
</feature>
<keyword evidence="3 6" id="KW-0812">Transmembrane</keyword>
<feature type="transmembrane region" description="Helical" evidence="6">
    <location>
        <begin position="399"/>
        <end position="417"/>
    </location>
</feature>